<dbReference type="SUPFAM" id="SSF47384">
    <property type="entry name" value="Homodimeric domain of signal transducing histidine kinase"/>
    <property type="match status" value="1"/>
</dbReference>
<dbReference type="SUPFAM" id="SSF55874">
    <property type="entry name" value="ATPase domain of HSP90 chaperone/DNA topoisomerase II/histidine kinase"/>
    <property type="match status" value="1"/>
</dbReference>
<dbReference type="InterPro" id="IPR003661">
    <property type="entry name" value="HisK_dim/P_dom"/>
</dbReference>
<dbReference type="CDD" id="cd06225">
    <property type="entry name" value="HAMP"/>
    <property type="match status" value="1"/>
</dbReference>
<evidence type="ECO:0000256" key="5">
    <source>
        <dbReference type="ARBA" id="ARBA00022679"/>
    </source>
</evidence>
<keyword evidence="10" id="KW-1133">Transmembrane helix</keyword>
<keyword evidence="5" id="KW-0808">Transferase</keyword>
<reference evidence="13 14" key="1">
    <citation type="submission" date="2022-01" db="EMBL/GenBank/DDBJ databases">
        <title>Collection of gut derived symbiotic bacterial strains cultured from healthy donors.</title>
        <authorList>
            <person name="Lin H."/>
            <person name="Kohout C."/>
            <person name="Waligurski E."/>
            <person name="Pamer E.G."/>
        </authorList>
    </citation>
    <scope>NUCLEOTIDE SEQUENCE [LARGE SCALE GENOMIC DNA]</scope>
    <source>
        <strain evidence="13 14">DFI.7.58</strain>
    </source>
</reference>
<evidence type="ECO:0000259" key="12">
    <source>
        <dbReference type="PROSITE" id="PS50885"/>
    </source>
</evidence>
<evidence type="ECO:0000259" key="11">
    <source>
        <dbReference type="PROSITE" id="PS50109"/>
    </source>
</evidence>
<dbReference type="Pfam" id="PF00512">
    <property type="entry name" value="HisKA"/>
    <property type="match status" value="1"/>
</dbReference>
<dbReference type="InterPro" id="IPR003594">
    <property type="entry name" value="HATPase_dom"/>
</dbReference>
<dbReference type="InterPro" id="IPR003660">
    <property type="entry name" value="HAMP_dom"/>
</dbReference>
<dbReference type="SMART" id="SM00387">
    <property type="entry name" value="HATPase_c"/>
    <property type="match status" value="1"/>
</dbReference>
<accession>A0ABS9MK19</accession>
<keyword evidence="10" id="KW-0472">Membrane</keyword>
<keyword evidence="8" id="KW-0175">Coiled coil</keyword>
<dbReference type="CDD" id="cd00082">
    <property type="entry name" value="HisKA"/>
    <property type="match status" value="1"/>
</dbReference>
<dbReference type="PRINTS" id="PR00344">
    <property type="entry name" value="BCTRLSENSOR"/>
</dbReference>
<protein>
    <recommendedName>
        <fullName evidence="3">histidine kinase</fullName>
        <ecNumber evidence="3">2.7.13.3</ecNumber>
    </recommendedName>
</protein>
<evidence type="ECO:0000256" key="6">
    <source>
        <dbReference type="ARBA" id="ARBA00022777"/>
    </source>
</evidence>
<feature type="compositionally biased region" description="Basic and acidic residues" evidence="9">
    <location>
        <begin position="128"/>
        <end position="138"/>
    </location>
</feature>
<dbReference type="Gene3D" id="1.10.287.130">
    <property type="match status" value="1"/>
</dbReference>
<dbReference type="InterPro" id="IPR005467">
    <property type="entry name" value="His_kinase_dom"/>
</dbReference>
<evidence type="ECO:0000256" key="10">
    <source>
        <dbReference type="SAM" id="Phobius"/>
    </source>
</evidence>
<dbReference type="RefSeq" id="WP_237966859.1">
    <property type="nucleotide sequence ID" value="NZ_JAKNHQ010000011.1"/>
</dbReference>
<dbReference type="Gene3D" id="3.30.565.10">
    <property type="entry name" value="Histidine kinase-like ATPase, C-terminal domain"/>
    <property type="match status" value="1"/>
</dbReference>
<keyword evidence="14" id="KW-1185">Reference proteome</keyword>
<evidence type="ECO:0000256" key="7">
    <source>
        <dbReference type="ARBA" id="ARBA00023012"/>
    </source>
</evidence>
<dbReference type="Gene3D" id="6.10.340.10">
    <property type="match status" value="1"/>
</dbReference>
<name>A0ABS9MK19_9FIRM</name>
<dbReference type="GO" id="GO:0016301">
    <property type="term" value="F:kinase activity"/>
    <property type="evidence" value="ECO:0007669"/>
    <property type="project" value="UniProtKB-KW"/>
</dbReference>
<comment type="catalytic activity">
    <reaction evidence="1">
        <text>ATP + protein L-histidine = ADP + protein N-phospho-L-histidine.</text>
        <dbReference type="EC" id="2.7.13.3"/>
    </reaction>
</comment>
<keyword evidence="4" id="KW-0597">Phosphoprotein</keyword>
<dbReference type="Pfam" id="PF00672">
    <property type="entry name" value="HAMP"/>
    <property type="match status" value="1"/>
</dbReference>
<dbReference type="PROSITE" id="PS51257">
    <property type="entry name" value="PROKAR_LIPOPROTEIN"/>
    <property type="match status" value="1"/>
</dbReference>
<dbReference type="Proteomes" id="UP001298681">
    <property type="component" value="Unassembled WGS sequence"/>
</dbReference>
<dbReference type="InterPro" id="IPR036890">
    <property type="entry name" value="HATPase_C_sf"/>
</dbReference>
<evidence type="ECO:0000256" key="2">
    <source>
        <dbReference type="ARBA" id="ARBA00004370"/>
    </source>
</evidence>
<keyword evidence="6 13" id="KW-0418">Kinase</keyword>
<evidence type="ECO:0000256" key="3">
    <source>
        <dbReference type="ARBA" id="ARBA00012438"/>
    </source>
</evidence>
<dbReference type="PANTHER" id="PTHR45453:SF3">
    <property type="entry name" value="HISTIDINE KINASE"/>
    <property type="match status" value="1"/>
</dbReference>
<dbReference type="InterPro" id="IPR004358">
    <property type="entry name" value="Sig_transdc_His_kin-like_C"/>
</dbReference>
<feature type="transmembrane region" description="Helical" evidence="10">
    <location>
        <begin position="197"/>
        <end position="216"/>
    </location>
</feature>
<feature type="domain" description="HAMP" evidence="12">
    <location>
        <begin position="218"/>
        <end position="270"/>
    </location>
</feature>
<dbReference type="EMBL" id="JAKNHQ010000011">
    <property type="protein sequence ID" value="MCG4611071.1"/>
    <property type="molecule type" value="Genomic_DNA"/>
</dbReference>
<dbReference type="EC" id="2.7.13.3" evidence="3"/>
<evidence type="ECO:0000256" key="9">
    <source>
        <dbReference type="SAM" id="MobiDB-lite"/>
    </source>
</evidence>
<gene>
    <name evidence="13" type="ORF">L0P57_09020</name>
</gene>
<evidence type="ECO:0000256" key="8">
    <source>
        <dbReference type="SAM" id="Coils"/>
    </source>
</evidence>
<evidence type="ECO:0000256" key="1">
    <source>
        <dbReference type="ARBA" id="ARBA00000085"/>
    </source>
</evidence>
<dbReference type="SMART" id="SM00388">
    <property type="entry name" value="HisKA"/>
    <property type="match status" value="1"/>
</dbReference>
<evidence type="ECO:0000313" key="13">
    <source>
        <dbReference type="EMBL" id="MCG4611071.1"/>
    </source>
</evidence>
<dbReference type="PROSITE" id="PS50109">
    <property type="entry name" value="HIS_KIN"/>
    <property type="match status" value="1"/>
</dbReference>
<comment type="caution">
    <text evidence="13">The sequence shown here is derived from an EMBL/GenBank/DDBJ whole genome shotgun (WGS) entry which is preliminary data.</text>
</comment>
<feature type="coiled-coil region" evidence="8">
    <location>
        <begin position="258"/>
        <end position="292"/>
    </location>
</feature>
<evidence type="ECO:0000313" key="14">
    <source>
        <dbReference type="Proteomes" id="UP001298681"/>
    </source>
</evidence>
<dbReference type="SMART" id="SM00304">
    <property type="entry name" value="HAMP"/>
    <property type="match status" value="1"/>
</dbReference>
<keyword evidence="7" id="KW-0902">Two-component regulatory system</keyword>
<feature type="region of interest" description="Disordered" evidence="9">
    <location>
        <begin position="124"/>
        <end position="145"/>
    </location>
</feature>
<dbReference type="InterPro" id="IPR050351">
    <property type="entry name" value="BphY/WalK/GraS-like"/>
</dbReference>
<dbReference type="PROSITE" id="PS50885">
    <property type="entry name" value="HAMP"/>
    <property type="match status" value="1"/>
</dbReference>
<feature type="domain" description="Histidine kinase" evidence="11">
    <location>
        <begin position="299"/>
        <end position="513"/>
    </location>
</feature>
<organism evidence="13 14">
    <name type="scientific">Anaeromassilibacillus senegalensis</name>
    <dbReference type="NCBI Taxonomy" id="1673717"/>
    <lineage>
        <taxon>Bacteria</taxon>
        <taxon>Bacillati</taxon>
        <taxon>Bacillota</taxon>
        <taxon>Clostridia</taxon>
        <taxon>Eubacteriales</taxon>
        <taxon>Acutalibacteraceae</taxon>
        <taxon>Anaeromassilibacillus</taxon>
    </lineage>
</organism>
<sequence length="513" mass="56432">MWKKCIKRVGGSLTLRIFLITFSILAAACALTYGFVAWATPISYSTIVNSDLAEKATALTQALEKTTLAECGPLVDRFILDTGVSILVSDAEGNPVELPNSIAIATASDCLEEEDNVVVFQDGSESAPVKESKTDAVRTEAGSPSEDTFQVSDELVTVTSDAAQYSFSFQGSDMPYTMTVLSSVTATNQTVEALGQVLPFLLIVVLVISLLGAIIYSRYITRPIVQLSGISQRMANLDFSYKCQEKRGDEIGVLGRNLNELSERLSTSLNDLREANCALRQDIDRERELEKQRTTFFSAASHELKTPITVLKGQLSGMLAGVDIYKDREKYLARSLAVASRMEALVQEILMVSRMERADVPLKRESLDLTRLVEQQVQQMEELAMLRGQALYVEAVSNLIVEGDRVLLQRAVGNLLSNALLYSPEGETVQVCLFEQEEKIILTISNSGVQIPIEDLPHLFEAFYRVEASRSRGTGGSGLGLYIVKMVLDRHRAAYRMENVPDGVRATVVFPKA</sequence>
<comment type="subcellular location">
    <subcellularLocation>
        <location evidence="2">Membrane</location>
    </subcellularLocation>
</comment>
<dbReference type="InterPro" id="IPR036097">
    <property type="entry name" value="HisK_dim/P_sf"/>
</dbReference>
<proteinExistence type="predicted"/>
<keyword evidence="10" id="KW-0812">Transmembrane</keyword>
<dbReference type="PANTHER" id="PTHR45453">
    <property type="entry name" value="PHOSPHATE REGULON SENSOR PROTEIN PHOR"/>
    <property type="match status" value="1"/>
</dbReference>
<dbReference type="SUPFAM" id="SSF158472">
    <property type="entry name" value="HAMP domain-like"/>
    <property type="match status" value="1"/>
</dbReference>
<evidence type="ECO:0000256" key="4">
    <source>
        <dbReference type="ARBA" id="ARBA00022553"/>
    </source>
</evidence>
<dbReference type="Pfam" id="PF02518">
    <property type="entry name" value="HATPase_c"/>
    <property type="match status" value="1"/>
</dbReference>